<gene>
    <name evidence="1" type="ORF">LPJ66_003817</name>
</gene>
<sequence length="373" mass="40741">MSCSAQTSCVQKQDQQQDQQVYTSVKDYYGKVLQTTNDLKTSACTGSSKPHPIVCRLLRTLPQAVTDKFYGCGNPLPLGIAGKDVLDLGSGSGRDCYVAAALVGPQGSVTGVDMTDEQLQTARKNIDAFGQTLGYQPNLKFLTGYIEALEDAGVANESKDICISNCVVNLSPNKPQVLAGVYTALRSGGEFHFSDMYSDRTVPKSVRQHEELHGEGLTGALFANEFERIVKKIGFASPRVLSIRHISIFDEQFKQLVGDTNYFSITYRLFKVSSAISEADCTAMYLGTVEGHEERYLLDIDNSFDTNAPKRVSANTATILKESWLAKYFVVESTVDNNSDSQMIAEKRTPTECLMKSALQAECSSSAPNSCSK</sequence>
<dbReference type="Proteomes" id="UP001150581">
    <property type="component" value="Unassembled WGS sequence"/>
</dbReference>
<evidence type="ECO:0000313" key="2">
    <source>
        <dbReference type="Proteomes" id="UP001150581"/>
    </source>
</evidence>
<dbReference type="EMBL" id="JANBPG010000411">
    <property type="protein sequence ID" value="KAJ1896730.1"/>
    <property type="molecule type" value="Genomic_DNA"/>
</dbReference>
<keyword evidence="2" id="KW-1185">Reference proteome</keyword>
<proteinExistence type="predicted"/>
<protein>
    <submittedName>
        <fullName evidence="1">Uncharacterized protein</fullName>
    </submittedName>
</protein>
<reference evidence="1" key="1">
    <citation type="submission" date="2022-07" db="EMBL/GenBank/DDBJ databases">
        <title>Phylogenomic reconstructions and comparative analyses of Kickxellomycotina fungi.</title>
        <authorList>
            <person name="Reynolds N.K."/>
            <person name="Stajich J.E."/>
            <person name="Barry K."/>
            <person name="Grigoriev I.V."/>
            <person name="Crous P."/>
            <person name="Smith M.E."/>
        </authorList>
    </citation>
    <scope>NUCLEOTIDE SEQUENCE</scope>
    <source>
        <strain evidence="1">Benny 63K</strain>
    </source>
</reference>
<comment type="caution">
    <text evidence="1">The sequence shown here is derived from an EMBL/GenBank/DDBJ whole genome shotgun (WGS) entry which is preliminary data.</text>
</comment>
<evidence type="ECO:0000313" key="1">
    <source>
        <dbReference type="EMBL" id="KAJ1896730.1"/>
    </source>
</evidence>
<name>A0ACC1IMR9_9FUNG</name>
<organism evidence="1 2">
    <name type="scientific">Kickxella alabastrina</name>
    <dbReference type="NCBI Taxonomy" id="61397"/>
    <lineage>
        <taxon>Eukaryota</taxon>
        <taxon>Fungi</taxon>
        <taxon>Fungi incertae sedis</taxon>
        <taxon>Zoopagomycota</taxon>
        <taxon>Kickxellomycotina</taxon>
        <taxon>Kickxellomycetes</taxon>
        <taxon>Kickxellales</taxon>
        <taxon>Kickxellaceae</taxon>
        <taxon>Kickxella</taxon>
    </lineage>
</organism>
<accession>A0ACC1IMR9</accession>